<protein>
    <recommendedName>
        <fullName evidence="3">Late embryogenesis abundant protein LEA-2 subgroup domain-containing protein</fullName>
    </recommendedName>
</protein>
<reference evidence="1 2" key="1">
    <citation type="journal article" date="2020" name="Mol. Plant">
        <title>The Chromosome-Based Rubber Tree Genome Provides New Insights into Spurge Genome Evolution and Rubber Biosynthesis.</title>
        <authorList>
            <person name="Liu J."/>
            <person name="Shi C."/>
            <person name="Shi C.C."/>
            <person name="Li W."/>
            <person name="Zhang Q.J."/>
            <person name="Zhang Y."/>
            <person name="Li K."/>
            <person name="Lu H.F."/>
            <person name="Shi C."/>
            <person name="Zhu S.T."/>
            <person name="Xiao Z.Y."/>
            <person name="Nan H."/>
            <person name="Yue Y."/>
            <person name="Zhu X.G."/>
            <person name="Wu Y."/>
            <person name="Hong X.N."/>
            <person name="Fan G.Y."/>
            <person name="Tong Y."/>
            <person name="Zhang D."/>
            <person name="Mao C.L."/>
            <person name="Liu Y.L."/>
            <person name="Hao S.J."/>
            <person name="Liu W.Q."/>
            <person name="Lv M.Q."/>
            <person name="Zhang H.B."/>
            <person name="Liu Y."/>
            <person name="Hu-Tang G.R."/>
            <person name="Wang J.P."/>
            <person name="Wang J.H."/>
            <person name="Sun Y.H."/>
            <person name="Ni S.B."/>
            <person name="Chen W.B."/>
            <person name="Zhang X.C."/>
            <person name="Jiao Y.N."/>
            <person name="Eichler E.E."/>
            <person name="Li G.H."/>
            <person name="Liu X."/>
            <person name="Gao L.Z."/>
        </authorList>
    </citation>
    <scope>NUCLEOTIDE SEQUENCE [LARGE SCALE GENOMIC DNA]</scope>
    <source>
        <strain evidence="2">cv. GT1</strain>
        <tissue evidence="1">Leaf</tissue>
    </source>
</reference>
<organism evidence="1 2">
    <name type="scientific">Hevea brasiliensis</name>
    <name type="common">Para rubber tree</name>
    <name type="synonym">Siphonia brasiliensis</name>
    <dbReference type="NCBI Taxonomy" id="3981"/>
    <lineage>
        <taxon>Eukaryota</taxon>
        <taxon>Viridiplantae</taxon>
        <taxon>Streptophyta</taxon>
        <taxon>Embryophyta</taxon>
        <taxon>Tracheophyta</taxon>
        <taxon>Spermatophyta</taxon>
        <taxon>Magnoliopsida</taxon>
        <taxon>eudicotyledons</taxon>
        <taxon>Gunneridae</taxon>
        <taxon>Pentapetalae</taxon>
        <taxon>rosids</taxon>
        <taxon>fabids</taxon>
        <taxon>Malpighiales</taxon>
        <taxon>Euphorbiaceae</taxon>
        <taxon>Crotonoideae</taxon>
        <taxon>Micrandreae</taxon>
        <taxon>Hevea</taxon>
    </lineage>
</organism>
<evidence type="ECO:0000313" key="2">
    <source>
        <dbReference type="Proteomes" id="UP000467840"/>
    </source>
</evidence>
<dbReference type="AlphaFoldDB" id="A0A6A6MSK7"/>
<keyword evidence="2" id="KW-1185">Reference proteome</keyword>
<sequence>MAEKKEPSYPLVANEESEAAPSFNLTMNTQFGVKNTNFGHFKYEKSTVTFEYRGTVVGMVTVDKARARARSTRKFDAIVLLKTDRVAESFEQLGRDISSGSCHLLAPPSWKGKFT</sequence>
<dbReference type="EMBL" id="JAAGAX010000005">
    <property type="protein sequence ID" value="KAF2315535.1"/>
    <property type="molecule type" value="Genomic_DNA"/>
</dbReference>
<gene>
    <name evidence="1" type="ORF">GH714_040031</name>
</gene>
<comment type="caution">
    <text evidence="1">The sequence shown here is derived from an EMBL/GenBank/DDBJ whole genome shotgun (WGS) entry which is preliminary data.</text>
</comment>
<dbReference type="Proteomes" id="UP000467840">
    <property type="component" value="Chromosome 15"/>
</dbReference>
<name>A0A6A6MSK7_HEVBR</name>
<evidence type="ECO:0008006" key="3">
    <source>
        <dbReference type="Google" id="ProtNLM"/>
    </source>
</evidence>
<accession>A0A6A6MSK7</accession>
<proteinExistence type="predicted"/>
<evidence type="ECO:0000313" key="1">
    <source>
        <dbReference type="EMBL" id="KAF2315535.1"/>
    </source>
</evidence>